<protein>
    <submittedName>
        <fullName evidence="1">Uncharacterized protein</fullName>
    </submittedName>
</protein>
<proteinExistence type="predicted"/>
<accession>A0A3N6QUH0</accession>
<comment type="caution">
    <text evidence="1">The sequence shown here is derived from an EMBL/GenBank/DDBJ whole genome shotgun (WGS) entry which is preliminary data.</text>
</comment>
<reference evidence="1 2" key="1">
    <citation type="journal article" date="2018" name="ACS Chem. Biol.">
        <title>Ketoreductase domain dysfunction expands chemodiversity: malyngamide biosynthesis in the cyanobacterium Okeania hirsuta.</title>
        <authorList>
            <person name="Moss N.A."/>
            <person name="Leao T."/>
            <person name="Rankin M."/>
            <person name="McCullough T.M."/>
            <person name="Qu P."/>
            <person name="Korobeynikov A."/>
            <person name="Smith J.L."/>
            <person name="Gerwick L."/>
            <person name="Gerwick W.H."/>
        </authorList>
    </citation>
    <scope>NUCLEOTIDE SEQUENCE [LARGE SCALE GENOMIC DNA]</scope>
    <source>
        <strain evidence="1 2">PAB10Feb10-1</strain>
    </source>
</reference>
<organism evidence="1 2">
    <name type="scientific">Okeania hirsuta</name>
    <dbReference type="NCBI Taxonomy" id="1458930"/>
    <lineage>
        <taxon>Bacteria</taxon>
        <taxon>Bacillati</taxon>
        <taxon>Cyanobacteriota</taxon>
        <taxon>Cyanophyceae</taxon>
        <taxon>Oscillatoriophycideae</taxon>
        <taxon>Oscillatoriales</taxon>
        <taxon>Microcoleaceae</taxon>
        <taxon>Okeania</taxon>
    </lineage>
</organism>
<gene>
    <name evidence="1" type="ORF">D5R40_32135</name>
</gene>
<name>A0A3N6QUH0_9CYAN</name>
<sequence>MIIKKPANKRSSQIGFCFFRLNLNFDSLIMVENSVILRFLDVAPGESQGPFFFSNDEKKAQEPKGKIFREDFFL</sequence>
<evidence type="ECO:0000313" key="1">
    <source>
        <dbReference type="EMBL" id="RQH20295.1"/>
    </source>
</evidence>
<evidence type="ECO:0000313" key="2">
    <source>
        <dbReference type="Proteomes" id="UP000269154"/>
    </source>
</evidence>
<dbReference type="EMBL" id="RCBY01000423">
    <property type="protein sequence ID" value="RQH20295.1"/>
    <property type="molecule type" value="Genomic_DNA"/>
</dbReference>
<dbReference type="AlphaFoldDB" id="A0A3N6QUH0"/>
<dbReference type="Proteomes" id="UP000269154">
    <property type="component" value="Unassembled WGS sequence"/>
</dbReference>
<keyword evidence="2" id="KW-1185">Reference proteome</keyword>